<protein>
    <recommendedName>
        <fullName evidence="2 3">Single-stranded DNA-binding protein</fullName>
        <shortName evidence="2">SSB</shortName>
    </recommendedName>
</protein>
<dbReference type="CDD" id="cd04496">
    <property type="entry name" value="SSB_OBF"/>
    <property type="match status" value="1"/>
</dbReference>
<evidence type="ECO:0000256" key="1">
    <source>
        <dbReference type="ARBA" id="ARBA00023125"/>
    </source>
</evidence>
<dbReference type="InterPro" id="IPR000424">
    <property type="entry name" value="Primosome_PriB/ssb"/>
</dbReference>
<dbReference type="Gene3D" id="2.40.50.140">
    <property type="entry name" value="Nucleic acid-binding proteins"/>
    <property type="match status" value="1"/>
</dbReference>
<dbReference type="GO" id="GO:0003697">
    <property type="term" value="F:single-stranded DNA binding"/>
    <property type="evidence" value="ECO:0007669"/>
    <property type="project" value="UniProtKB-UniRule"/>
</dbReference>
<dbReference type="RefSeq" id="WP_149546133.1">
    <property type="nucleotide sequence ID" value="NZ_VTPS01000022.1"/>
</dbReference>
<name>A0A5D8QC01_9THEO</name>
<comment type="caution">
    <text evidence="2">Lacks conserved residue(s) required for the propagation of feature annotation.</text>
</comment>
<dbReference type="PROSITE" id="PS50935">
    <property type="entry name" value="SSB"/>
    <property type="match status" value="1"/>
</dbReference>
<dbReference type="HAMAP" id="MF_00984">
    <property type="entry name" value="SSB"/>
    <property type="match status" value="1"/>
</dbReference>
<dbReference type="SUPFAM" id="SSF50249">
    <property type="entry name" value="Nucleic acid-binding proteins"/>
    <property type="match status" value="1"/>
</dbReference>
<comment type="subunit">
    <text evidence="2">Homotetramer.</text>
</comment>
<dbReference type="InterPro" id="IPR011344">
    <property type="entry name" value="ssDNA-bd"/>
</dbReference>
<dbReference type="PANTHER" id="PTHR10302:SF27">
    <property type="entry name" value="SINGLE-STRANDED DNA-BINDING PROTEIN"/>
    <property type="match status" value="1"/>
</dbReference>
<keyword evidence="2" id="KW-0234">DNA repair</keyword>
<dbReference type="GO" id="GO:0006310">
    <property type="term" value="P:DNA recombination"/>
    <property type="evidence" value="ECO:0007669"/>
    <property type="project" value="UniProtKB-UniRule"/>
</dbReference>
<evidence type="ECO:0000313" key="5">
    <source>
        <dbReference type="EMBL" id="TZE80848.1"/>
    </source>
</evidence>
<proteinExistence type="inferred from homology"/>
<dbReference type="InterPro" id="IPR012340">
    <property type="entry name" value="NA-bd_OB-fold"/>
</dbReference>
<dbReference type="NCBIfam" id="TIGR00621">
    <property type="entry name" value="ssb"/>
    <property type="match status" value="1"/>
</dbReference>
<dbReference type="AlphaFoldDB" id="A0A5D8QC01"/>
<organism evidence="5 6">
    <name type="scientific">Calorimonas adulescens</name>
    <dbReference type="NCBI Taxonomy" id="2606906"/>
    <lineage>
        <taxon>Bacteria</taxon>
        <taxon>Bacillati</taxon>
        <taxon>Bacillota</taxon>
        <taxon>Clostridia</taxon>
        <taxon>Thermoanaerobacterales</taxon>
        <taxon>Thermoanaerobacteraceae</taxon>
        <taxon>Calorimonas</taxon>
    </lineage>
</organism>
<accession>A0A5D8QC01</accession>
<dbReference type="Pfam" id="PF00436">
    <property type="entry name" value="SSB"/>
    <property type="match status" value="1"/>
</dbReference>
<dbReference type="GO" id="GO:0006281">
    <property type="term" value="P:DNA repair"/>
    <property type="evidence" value="ECO:0007669"/>
    <property type="project" value="UniProtKB-UniRule"/>
</dbReference>
<feature type="region of interest" description="Disordered" evidence="4">
    <location>
        <begin position="104"/>
        <end position="140"/>
    </location>
</feature>
<comment type="function">
    <text evidence="2">Plays an important role in DNA replication, recombination and repair. Binds to ssDNA and to an array of partner proteins to recruit them to their sites of action during DNA metabolism.</text>
</comment>
<evidence type="ECO:0000313" key="6">
    <source>
        <dbReference type="Proteomes" id="UP000322976"/>
    </source>
</evidence>
<evidence type="ECO:0000256" key="4">
    <source>
        <dbReference type="SAM" id="MobiDB-lite"/>
    </source>
</evidence>
<keyword evidence="2" id="KW-0227">DNA damage</keyword>
<keyword evidence="6" id="KW-1185">Reference proteome</keyword>
<comment type="caution">
    <text evidence="5">The sequence shown here is derived from an EMBL/GenBank/DDBJ whole genome shotgun (WGS) entry which is preliminary data.</text>
</comment>
<evidence type="ECO:0000256" key="3">
    <source>
        <dbReference type="PIRNR" id="PIRNR002070"/>
    </source>
</evidence>
<dbReference type="GO" id="GO:0009295">
    <property type="term" value="C:nucleoid"/>
    <property type="evidence" value="ECO:0007669"/>
    <property type="project" value="TreeGrafter"/>
</dbReference>
<dbReference type="PIRSF" id="PIRSF002070">
    <property type="entry name" value="SSB"/>
    <property type="match status" value="1"/>
</dbReference>
<gene>
    <name evidence="5" type="ORF">FWJ32_11640</name>
</gene>
<dbReference type="Proteomes" id="UP000322976">
    <property type="component" value="Unassembled WGS sequence"/>
</dbReference>
<keyword evidence="1 2" id="KW-0238">DNA-binding</keyword>
<reference evidence="5 6" key="1">
    <citation type="submission" date="2019-08" db="EMBL/GenBank/DDBJ databases">
        <title>Calorimonas adulescens gen. nov., sp. nov., an anaerobic thermophilic bacterium from Sakhalin hot spring.</title>
        <authorList>
            <person name="Khomyakova M.A."/>
            <person name="Merkel A.Y."/>
            <person name="Novikov A."/>
            <person name="Bonch-Osmolovskaya E.A."/>
            <person name="Slobodkin A.I."/>
        </authorList>
    </citation>
    <scope>NUCLEOTIDE SEQUENCE [LARGE SCALE GENOMIC DNA]</scope>
    <source>
        <strain evidence="5 6">A05MB</strain>
    </source>
</reference>
<feature type="short sequence motif" description="Important for interaction with partner proteins" evidence="2">
    <location>
        <begin position="135"/>
        <end position="140"/>
    </location>
</feature>
<dbReference type="EMBL" id="VTPS01000022">
    <property type="protein sequence ID" value="TZE80848.1"/>
    <property type="molecule type" value="Genomic_DNA"/>
</dbReference>
<dbReference type="PANTHER" id="PTHR10302">
    <property type="entry name" value="SINGLE-STRANDED DNA-BINDING PROTEIN"/>
    <property type="match status" value="1"/>
</dbReference>
<keyword evidence="2" id="KW-0233">DNA recombination</keyword>
<evidence type="ECO:0000256" key="2">
    <source>
        <dbReference type="HAMAP-Rule" id="MF_00984"/>
    </source>
</evidence>
<dbReference type="GO" id="GO:0006260">
    <property type="term" value="P:DNA replication"/>
    <property type="evidence" value="ECO:0007669"/>
    <property type="project" value="UniProtKB-UniRule"/>
</dbReference>
<sequence>MNKVILIGRLTKDPELRFTAGSGVAVTTFTLAVDRNFSNQQGERTADFIPIVVWRKLAEVCANNLTKGQQVAVSGRIQTRSWDGNDGKRRWTTEVIADEVKFLGKPSSSSAGTPYESKEDEGGDLFEGFMPIDSEDDLPF</sequence>
<keyword evidence="2" id="KW-0235">DNA replication</keyword>